<feature type="region of interest" description="Disordered" evidence="1">
    <location>
        <begin position="164"/>
        <end position="225"/>
    </location>
</feature>
<dbReference type="PANTHER" id="PTHR47091">
    <property type="entry name" value="ALPHA-PROTEIN KINASE 2-RELATED"/>
    <property type="match status" value="1"/>
</dbReference>
<dbReference type="Proteomes" id="UP001434883">
    <property type="component" value="Unassembled WGS sequence"/>
</dbReference>
<reference evidence="3 4" key="1">
    <citation type="submission" date="2021-06" db="EMBL/GenBank/DDBJ databases">
        <authorList>
            <person name="Palmer J.M."/>
        </authorList>
    </citation>
    <scope>NUCLEOTIDE SEQUENCE [LARGE SCALE GENOMIC DNA]</scope>
    <source>
        <strain evidence="3 4">XC_2019</strain>
        <tissue evidence="3">Muscle</tissue>
    </source>
</reference>
<feature type="compositionally biased region" description="Basic and acidic residues" evidence="1">
    <location>
        <begin position="202"/>
        <end position="225"/>
    </location>
</feature>
<name>A0ABV0QHM4_9TELE</name>
<protein>
    <recommendedName>
        <fullName evidence="2">Ig-like domain-containing protein</fullName>
    </recommendedName>
</protein>
<sequence>MYHQSDREFRTITQVKDILLTQQENSVVKKGLGPEPFNILIPESSPLLKQIDFISPIPSATPQEQASGAPPQVIRKIRGETFADGSGHLKLWCQFFNVLSDSSIRWYKNEQEICQVKKRSAVPCSTGFFSGLLAICYSLAWKHKCNYFCGLLGLRSLKVMDSLSTPTKPKGSKSPLLQRKKAVGSSSPQTSRKAAVSPRMPRKAEHEGNKTPSKQEDSDAHNVQT</sequence>
<dbReference type="InterPro" id="IPR007110">
    <property type="entry name" value="Ig-like_dom"/>
</dbReference>
<dbReference type="PANTHER" id="PTHR47091:SF1">
    <property type="entry name" value="ALPHA-PROTEIN KINASE 3"/>
    <property type="match status" value="1"/>
</dbReference>
<dbReference type="EMBL" id="JAHRIN010010790">
    <property type="protein sequence ID" value="MEQ2195332.1"/>
    <property type="molecule type" value="Genomic_DNA"/>
</dbReference>
<evidence type="ECO:0000313" key="4">
    <source>
        <dbReference type="Proteomes" id="UP001434883"/>
    </source>
</evidence>
<evidence type="ECO:0000313" key="3">
    <source>
        <dbReference type="EMBL" id="MEQ2195332.1"/>
    </source>
</evidence>
<gene>
    <name evidence="3" type="ORF">XENOCAPTIV_011091</name>
</gene>
<feature type="domain" description="Ig-like" evidence="2">
    <location>
        <begin position="71"/>
        <end position="149"/>
    </location>
</feature>
<evidence type="ECO:0000259" key="2">
    <source>
        <dbReference type="PROSITE" id="PS50835"/>
    </source>
</evidence>
<keyword evidence="4" id="KW-1185">Reference proteome</keyword>
<comment type="caution">
    <text evidence="3">The sequence shown here is derived from an EMBL/GenBank/DDBJ whole genome shotgun (WGS) entry which is preliminary data.</text>
</comment>
<proteinExistence type="predicted"/>
<accession>A0ABV0QHM4</accession>
<dbReference type="PROSITE" id="PS50835">
    <property type="entry name" value="IG_LIKE"/>
    <property type="match status" value="1"/>
</dbReference>
<organism evidence="3 4">
    <name type="scientific">Xenoophorus captivus</name>
    <dbReference type="NCBI Taxonomy" id="1517983"/>
    <lineage>
        <taxon>Eukaryota</taxon>
        <taxon>Metazoa</taxon>
        <taxon>Chordata</taxon>
        <taxon>Craniata</taxon>
        <taxon>Vertebrata</taxon>
        <taxon>Euteleostomi</taxon>
        <taxon>Actinopterygii</taxon>
        <taxon>Neopterygii</taxon>
        <taxon>Teleostei</taxon>
        <taxon>Neoteleostei</taxon>
        <taxon>Acanthomorphata</taxon>
        <taxon>Ovalentaria</taxon>
        <taxon>Atherinomorphae</taxon>
        <taxon>Cyprinodontiformes</taxon>
        <taxon>Goodeidae</taxon>
        <taxon>Xenoophorus</taxon>
    </lineage>
</organism>
<evidence type="ECO:0000256" key="1">
    <source>
        <dbReference type="SAM" id="MobiDB-lite"/>
    </source>
</evidence>